<comment type="pathway">
    <text evidence="2">Siderophore biosynthesis; mycobactin biosynthesis.</text>
</comment>
<dbReference type="InterPro" id="IPR045851">
    <property type="entry name" value="AMP-bd_C_sf"/>
</dbReference>
<evidence type="ECO:0000256" key="5">
    <source>
        <dbReference type="ARBA" id="ARBA00022450"/>
    </source>
</evidence>
<name>A0ABX8QVR1_9ACTN</name>
<evidence type="ECO:0000256" key="9">
    <source>
        <dbReference type="SAM" id="MobiDB-lite"/>
    </source>
</evidence>
<dbReference type="SUPFAM" id="SSF47336">
    <property type="entry name" value="ACP-like"/>
    <property type="match status" value="1"/>
</dbReference>
<dbReference type="InterPro" id="IPR044894">
    <property type="entry name" value="TubC_N_sf"/>
</dbReference>
<evidence type="ECO:0000256" key="7">
    <source>
        <dbReference type="ARBA" id="ARBA00022598"/>
    </source>
</evidence>
<dbReference type="PANTHER" id="PTHR45527:SF10">
    <property type="entry name" value="PYOCHELIN SYNTHASE PCHF"/>
    <property type="match status" value="1"/>
</dbReference>
<dbReference type="InterPro" id="IPR020806">
    <property type="entry name" value="PKS_PP-bd"/>
</dbReference>
<dbReference type="Pfam" id="PF18563">
    <property type="entry name" value="TubC_N"/>
    <property type="match status" value="1"/>
</dbReference>
<dbReference type="InterPro" id="IPR036736">
    <property type="entry name" value="ACP-like_sf"/>
</dbReference>
<proteinExistence type="inferred from homology"/>
<dbReference type="Gene3D" id="2.30.38.10">
    <property type="entry name" value="Luciferase, Domain 3"/>
    <property type="match status" value="1"/>
</dbReference>
<organism evidence="11 12">
    <name type="scientific">Actinomadura graeca</name>
    <dbReference type="NCBI Taxonomy" id="2750812"/>
    <lineage>
        <taxon>Bacteria</taxon>
        <taxon>Bacillati</taxon>
        <taxon>Actinomycetota</taxon>
        <taxon>Actinomycetes</taxon>
        <taxon>Streptosporangiales</taxon>
        <taxon>Thermomonosporaceae</taxon>
        <taxon>Actinomadura</taxon>
    </lineage>
</organism>
<dbReference type="Gene3D" id="3.40.50.1820">
    <property type="entry name" value="alpha/beta hydrolase"/>
    <property type="match status" value="1"/>
</dbReference>
<dbReference type="InterPro" id="IPR000873">
    <property type="entry name" value="AMP-dep_synth/lig_dom"/>
</dbReference>
<dbReference type="Gene3D" id="3.30.559.30">
    <property type="entry name" value="Nonribosomal peptide synthetase, condensation domain"/>
    <property type="match status" value="1"/>
</dbReference>
<dbReference type="InterPro" id="IPR041464">
    <property type="entry name" value="TubC_N"/>
</dbReference>
<protein>
    <recommendedName>
        <fullName evidence="4">Phenyloxazoline synthase MbtB</fullName>
    </recommendedName>
    <alternativeName>
        <fullName evidence="8">Mycobactin synthetase protein B</fullName>
    </alternativeName>
</protein>
<dbReference type="PROSITE" id="PS00455">
    <property type="entry name" value="AMP_BINDING"/>
    <property type="match status" value="1"/>
</dbReference>
<dbReference type="InterPro" id="IPR029058">
    <property type="entry name" value="AB_hydrolase_fold"/>
</dbReference>
<dbReference type="EMBL" id="CP059572">
    <property type="protein sequence ID" value="QXJ21817.1"/>
    <property type="molecule type" value="Genomic_DNA"/>
</dbReference>
<keyword evidence="5" id="KW-0596">Phosphopantetheine</keyword>
<dbReference type="NCBIfam" id="TIGR01733">
    <property type="entry name" value="AA-adenyl-dom"/>
    <property type="match status" value="1"/>
</dbReference>
<dbReference type="SUPFAM" id="SSF51735">
    <property type="entry name" value="NAD(P)-binding Rossmann-fold domains"/>
    <property type="match status" value="1"/>
</dbReference>
<dbReference type="CDD" id="cd12114">
    <property type="entry name" value="A_NRPS_TlmIV_like"/>
    <property type="match status" value="1"/>
</dbReference>
<dbReference type="Pfam" id="PF00501">
    <property type="entry name" value="AMP-binding"/>
    <property type="match status" value="1"/>
</dbReference>
<comment type="cofactor">
    <cofactor evidence="1">
        <name>pantetheine 4'-phosphate</name>
        <dbReference type="ChEBI" id="CHEBI:47942"/>
    </cofactor>
</comment>
<accession>A0ABX8QVR1</accession>
<evidence type="ECO:0000313" key="12">
    <source>
        <dbReference type="Proteomes" id="UP001049518"/>
    </source>
</evidence>
<dbReference type="Gene3D" id="3.30.300.30">
    <property type="match status" value="1"/>
</dbReference>
<feature type="compositionally biased region" description="Low complexity" evidence="9">
    <location>
        <begin position="1122"/>
        <end position="1148"/>
    </location>
</feature>
<dbReference type="PANTHER" id="PTHR45527">
    <property type="entry name" value="NONRIBOSOMAL PEPTIDE SYNTHETASE"/>
    <property type="match status" value="1"/>
</dbReference>
<dbReference type="SUPFAM" id="SSF56801">
    <property type="entry name" value="Acetyl-CoA synthetase-like"/>
    <property type="match status" value="1"/>
</dbReference>
<dbReference type="InterPro" id="IPR010071">
    <property type="entry name" value="AA_adenyl_dom"/>
</dbReference>
<feature type="region of interest" description="Disordered" evidence="9">
    <location>
        <begin position="1122"/>
        <end position="1153"/>
    </location>
</feature>
<dbReference type="PROSITE" id="PS50075">
    <property type="entry name" value="CARRIER"/>
    <property type="match status" value="1"/>
</dbReference>
<evidence type="ECO:0000259" key="10">
    <source>
        <dbReference type="PROSITE" id="PS50075"/>
    </source>
</evidence>
<dbReference type="Proteomes" id="UP001049518">
    <property type="component" value="Chromosome"/>
</dbReference>
<dbReference type="SMART" id="SM00823">
    <property type="entry name" value="PKS_PP"/>
    <property type="match status" value="1"/>
</dbReference>
<dbReference type="InterPro" id="IPR057737">
    <property type="entry name" value="Condensation_MtbB-like"/>
</dbReference>
<dbReference type="InterPro" id="IPR036291">
    <property type="entry name" value="NAD(P)-bd_dom_sf"/>
</dbReference>
<dbReference type="PRINTS" id="PR00154">
    <property type="entry name" value="AMPBINDING"/>
</dbReference>
<feature type="region of interest" description="Disordered" evidence="9">
    <location>
        <begin position="501"/>
        <end position="522"/>
    </location>
</feature>
<keyword evidence="12" id="KW-1185">Reference proteome</keyword>
<dbReference type="Pfam" id="PF13193">
    <property type="entry name" value="AMP-binding_C"/>
    <property type="match status" value="1"/>
</dbReference>
<dbReference type="InterPro" id="IPR009081">
    <property type="entry name" value="PP-bd_ACP"/>
</dbReference>
<feature type="domain" description="Carrier" evidence="10">
    <location>
        <begin position="1043"/>
        <end position="1118"/>
    </location>
</feature>
<feature type="compositionally biased region" description="Basic and acidic residues" evidence="9">
    <location>
        <begin position="501"/>
        <end position="519"/>
    </location>
</feature>
<dbReference type="InterPro" id="IPR020459">
    <property type="entry name" value="AMP-binding"/>
</dbReference>
<dbReference type="Gene3D" id="3.40.50.980">
    <property type="match status" value="2"/>
</dbReference>
<dbReference type="CDD" id="cd19535">
    <property type="entry name" value="Cyc_NRPS"/>
    <property type="match status" value="1"/>
</dbReference>
<reference evidence="11" key="1">
    <citation type="submission" date="2020-07" db="EMBL/GenBank/DDBJ databases">
        <authorList>
            <person name="Tarantini F.S."/>
            <person name="Hong K.W."/>
            <person name="Chan K.G."/>
        </authorList>
    </citation>
    <scope>NUCLEOTIDE SEQUENCE</scope>
    <source>
        <strain evidence="11">32-07</strain>
    </source>
</reference>
<keyword evidence="7" id="KW-0436">Ligase</keyword>
<dbReference type="InterPro" id="IPR001242">
    <property type="entry name" value="Condensation_dom"/>
</dbReference>
<sequence length="1573" mass="170036">MENVNELMADLSRRGAYLWVEADELRVRAPNGALNDGLRAALRARKKEIIAVLRERYGALPAAIPKIEPAPDRLHEPFPLSDMQQALWAGRHDAYEVGNVSSNAYIELDAGALDVDRFTAAWNRVVRRHGMLRAVVLPDGRNQILADVPDYVVDVLDLRGRPADAVAERLEDLRATMPQEMLVQEEWPLFRVRLTRIDDERTRIHIITSLLIADSLSLQLLGRDLALFYTGEDIAPLELTTRDYLVAKTALRGSPVHERALDYWRRRLPTLPPPPELPVVNAQRPAGHLPFVAHYARLVEPGPWERLKTRAGDEGLMVGAVLLTAFSDVVATWSKHNDFSLNAPFFDRLPVHGEVNEIIGSFTLPNHLHVPPAPGSSFLERARRVQQQLVDDLEHCRWVSGIQVIREMAKARGGSPRGNKYVVFNSVELHSLDYSALGELAYAVSQTPQVYLEVRSGERDGAFTCTWDVVESLFPPGVVEDMLAAFGRHVQRLAEDPASWDERGRRHLLPEGQRERERTANATNAPLPAGLLHDAFVEQAAKSPGHPAVLSSAATLTYGDLDRRSTRLGRWLRVEGARPNALVAVVMEKGWEQVAAVLGILKSGAAYLPLDPALPRERLHHILDEAEAGLVLTQRAVDERLDWPGGVRRLCVDTEPLDDVDETPLEPAQGQDDLAYVIYTSGSTGRPKGVMISHRGALNTVADVNRRYGVGPDDSVFGLSSLSFDLSVYDVFGTLAAGATLVLPDEAGLRDPAHWLELMDRGGVTVWNSVPALMRMLVEYADGVGVGVPGSLRLALLSGDWIPLTLPGRLRRLVPGISVISLGGATEASIWSILYPVGEVSPEWASIPYGGPMVNQTVYVLDEELDTRPLWVPGDLYIGGVGVAEGYWRDKERTAAAFVTHPETGERLFKTGDRGHRLPDGTIELLGREDFQVKIGGYRIELGEIEAVLREHPAVRAAVVLAAEDDQGGQSSRLVAFTTTAGDEEPTAGGLRSLLRDKLPEYMIPKTFVTLDALPLTVNGKIDRAALAARDLPPAAAGRASAPPRTPLEERLAALWSQTLKAGDIGIDDNFFDLSGDSLQAVNLVSKVSAEVGRHLTVRFLFAHPTIAELSAALEAPEGAAAASGRSGPAANGTANGAPANGTAANGTAGNGGGYSREVGDGLVLERRDLLSLSAAGKLEPVDAAALLAMPSVLFEQAGIDPSAGEGMLDEIFGGLPLLVEIMTTRLGRIAVIMIPRLNTAELYADRDGLVRTIIDGLELAGRLGAKTTSLTGLLASATDYGRAVLAAVEGRTDLPAVTTGHDTTAASVMMGVRNIAHRSGRDLAEETVGSLGLGSVGRASLRLMLDKLPHPRRILLCDLYSKVGMIERFAEELRAGHGYRGEIRVMGSTSSLPEEFYEATLIIGATNAPDVLDIERLRPGTLVVDDSVPPCYRRELAVARVEEHHDLLFAEGGVLQAGERIAKLVHVPAVVSRLVGAEGVEEFLRNSPDASSPEGMTSCILSSLLATQVDALAPSVGPADWDNCSRQVDALLELGFEAGPMQCDGILLTEESIRRFRERFGTSANPAAGLPA</sequence>
<dbReference type="InterPro" id="IPR020845">
    <property type="entry name" value="AMP-binding_CS"/>
</dbReference>
<dbReference type="Pfam" id="PF00668">
    <property type="entry name" value="Condensation"/>
    <property type="match status" value="1"/>
</dbReference>
<dbReference type="Gene3D" id="3.30.559.10">
    <property type="entry name" value="Chloramphenicol acetyltransferase-like domain"/>
    <property type="match status" value="1"/>
</dbReference>
<comment type="similarity">
    <text evidence="3">Belongs to the ATP-dependent AMP-binding enzyme family. MbtB subfamily.</text>
</comment>
<evidence type="ECO:0000256" key="3">
    <source>
        <dbReference type="ARBA" id="ARBA00007380"/>
    </source>
</evidence>
<dbReference type="Pfam" id="PF00550">
    <property type="entry name" value="PP-binding"/>
    <property type="match status" value="1"/>
</dbReference>
<gene>
    <name evidence="11" type="ORF">AGRA3207_002716</name>
</gene>
<dbReference type="RefSeq" id="WP_231334996.1">
    <property type="nucleotide sequence ID" value="NZ_CP059572.1"/>
</dbReference>
<evidence type="ECO:0000256" key="4">
    <source>
        <dbReference type="ARBA" id="ARBA00016743"/>
    </source>
</evidence>
<dbReference type="InterPro" id="IPR025110">
    <property type="entry name" value="AMP-bd_C"/>
</dbReference>
<evidence type="ECO:0000313" key="11">
    <source>
        <dbReference type="EMBL" id="QXJ21817.1"/>
    </source>
</evidence>
<dbReference type="InterPro" id="IPR023213">
    <property type="entry name" value="CAT-like_dom_sf"/>
</dbReference>
<dbReference type="Gene3D" id="3.40.50.720">
    <property type="entry name" value="NAD(P)-binding Rossmann-like Domain"/>
    <property type="match status" value="1"/>
</dbReference>
<evidence type="ECO:0000256" key="8">
    <source>
        <dbReference type="ARBA" id="ARBA00033440"/>
    </source>
</evidence>
<evidence type="ECO:0000256" key="2">
    <source>
        <dbReference type="ARBA" id="ARBA00005102"/>
    </source>
</evidence>
<dbReference type="SUPFAM" id="SSF52777">
    <property type="entry name" value="CoA-dependent acyltransferases"/>
    <property type="match status" value="2"/>
</dbReference>
<evidence type="ECO:0000256" key="1">
    <source>
        <dbReference type="ARBA" id="ARBA00001957"/>
    </source>
</evidence>
<dbReference type="Gene3D" id="1.10.10.1830">
    <property type="entry name" value="Non-ribosomal peptide synthase, adenylation domain"/>
    <property type="match status" value="1"/>
</dbReference>
<keyword evidence="6" id="KW-0597">Phosphoprotein</keyword>
<evidence type="ECO:0000256" key="6">
    <source>
        <dbReference type="ARBA" id="ARBA00022553"/>
    </source>
</evidence>